<dbReference type="InterPro" id="IPR000682">
    <property type="entry name" value="PCMT"/>
</dbReference>
<dbReference type="AlphaFoldDB" id="A0A921NXY7"/>
<evidence type="ECO:0000313" key="4">
    <source>
        <dbReference type="EMBL" id="KAF0676779.1"/>
    </source>
</evidence>
<dbReference type="PANTHER" id="PTHR11579:SF18">
    <property type="entry name" value="PROTEIN-L-ISOASPARTATE O-METHYLTRANSFERASE"/>
    <property type="match status" value="1"/>
</dbReference>
<dbReference type="PANTHER" id="PTHR11579">
    <property type="entry name" value="PROTEIN-L-ISOASPARTATE O-METHYLTRANSFERASE"/>
    <property type="match status" value="1"/>
</dbReference>
<organism evidence="4 5">
    <name type="scientific">Profundibacterium mesophilum KAUST100406-0324</name>
    <dbReference type="NCBI Taxonomy" id="1037889"/>
    <lineage>
        <taxon>Bacteria</taxon>
        <taxon>Pseudomonadati</taxon>
        <taxon>Pseudomonadota</taxon>
        <taxon>Alphaproteobacteria</taxon>
        <taxon>Rhodobacterales</taxon>
        <taxon>Roseobacteraceae</taxon>
        <taxon>Profundibacterium</taxon>
    </lineage>
</organism>
<comment type="caution">
    <text evidence="4">The sequence shown here is derived from an EMBL/GenBank/DDBJ whole genome shotgun (WGS) entry which is preliminary data.</text>
</comment>
<dbReference type="Pfam" id="PF01135">
    <property type="entry name" value="PCMT"/>
    <property type="match status" value="1"/>
</dbReference>
<accession>A0A921NXY7</accession>
<evidence type="ECO:0000256" key="2">
    <source>
        <dbReference type="ARBA" id="ARBA00013346"/>
    </source>
</evidence>
<dbReference type="InterPro" id="IPR029063">
    <property type="entry name" value="SAM-dependent_MTases_sf"/>
</dbReference>
<keyword evidence="4" id="KW-0808">Transferase</keyword>
<keyword evidence="4" id="KW-0489">Methyltransferase</keyword>
<dbReference type="OrthoDB" id="9798496at2"/>
<reference evidence="4" key="1">
    <citation type="submission" date="2013-03" db="EMBL/GenBank/DDBJ databases">
        <title>Genome Sequence of the Profundibacterium mesophilum strain KAUST100406-0324T from Red Sea, a novel genus in the family Rhodobacteraceae.</title>
        <authorList>
            <person name="Essack M."/>
            <person name="Alam I."/>
            <person name="Lafi F."/>
            <person name="Alawi W."/>
            <person name="Kamanu F."/>
            <person name="Al-Suwailem A."/>
            <person name="Lee O.O."/>
            <person name="Xu Y."/>
            <person name="Bajic V."/>
            <person name="Qian P.-Y."/>
            <person name="Archer J."/>
        </authorList>
    </citation>
    <scope>NUCLEOTIDE SEQUENCE</scope>
    <source>
        <strain evidence="4">KAUST100406-0324</strain>
    </source>
</reference>
<sequence>MIDFAHRRTVMVDTQVRPSDVTKFPIIDAMLQVPRERFVPDAKREAAYMGGNLEIGEGRWMLEPRTLSKMLDALNAGPDDLVLDVAAGQGYAAAILSRLAQAVVALEEVPQLAREAESILGEEGADNVAVVTGDLREGAADLGPFDVILIEGGIEVLPEALEAQLAERGRIAAIFMDGDLGTVRIGRKLGGVISWRDGFNAGAPVLGGFERKSEFAL</sequence>
<dbReference type="GO" id="GO:0032259">
    <property type="term" value="P:methylation"/>
    <property type="evidence" value="ECO:0007669"/>
    <property type="project" value="UniProtKB-KW"/>
</dbReference>
<dbReference type="CDD" id="cd02440">
    <property type="entry name" value="AdoMet_MTases"/>
    <property type="match status" value="1"/>
</dbReference>
<dbReference type="Gene3D" id="3.40.50.150">
    <property type="entry name" value="Vaccinia Virus protein VP39"/>
    <property type="match status" value="1"/>
</dbReference>
<evidence type="ECO:0000256" key="3">
    <source>
        <dbReference type="ARBA" id="ARBA00030757"/>
    </source>
</evidence>
<dbReference type="SUPFAM" id="SSF53335">
    <property type="entry name" value="S-adenosyl-L-methionine-dependent methyltransferases"/>
    <property type="match status" value="1"/>
</dbReference>
<proteinExistence type="inferred from homology"/>
<comment type="similarity">
    <text evidence="1">Belongs to the methyltransferase superfamily. L-isoaspartyl/D-aspartyl protein methyltransferase family.</text>
</comment>
<protein>
    <recommendedName>
        <fullName evidence="2">Protein-L-isoaspartate O-methyltransferase</fullName>
    </recommendedName>
    <alternativeName>
        <fullName evidence="3">Protein L-isoaspartyl methyltransferase</fullName>
    </alternativeName>
</protein>
<dbReference type="RefSeq" id="WP_159964288.1">
    <property type="nucleotide sequence ID" value="NZ_APKE01000011.1"/>
</dbReference>
<name>A0A921NXY7_9RHOB</name>
<evidence type="ECO:0000256" key="1">
    <source>
        <dbReference type="ARBA" id="ARBA00005369"/>
    </source>
</evidence>
<dbReference type="GO" id="GO:0004719">
    <property type="term" value="F:protein-L-isoaspartate (D-aspartate) O-methyltransferase activity"/>
    <property type="evidence" value="ECO:0007669"/>
    <property type="project" value="InterPro"/>
</dbReference>
<dbReference type="EMBL" id="APKE01000011">
    <property type="protein sequence ID" value="KAF0676779.1"/>
    <property type="molecule type" value="Genomic_DNA"/>
</dbReference>
<keyword evidence="5" id="KW-1185">Reference proteome</keyword>
<evidence type="ECO:0000313" key="5">
    <source>
        <dbReference type="Proteomes" id="UP000698242"/>
    </source>
</evidence>
<dbReference type="Proteomes" id="UP000698242">
    <property type="component" value="Unassembled WGS sequence"/>
</dbReference>
<dbReference type="GO" id="GO:0005737">
    <property type="term" value="C:cytoplasm"/>
    <property type="evidence" value="ECO:0007669"/>
    <property type="project" value="TreeGrafter"/>
</dbReference>
<gene>
    <name evidence="4" type="primary">pcm</name>
    <name evidence="4" type="ORF">PMES_00865</name>
</gene>